<feature type="domain" description="Calx-beta" evidence="6">
    <location>
        <begin position="60"/>
        <end position="151"/>
    </location>
</feature>
<evidence type="ECO:0000256" key="1">
    <source>
        <dbReference type="ARBA" id="ARBA00022729"/>
    </source>
</evidence>
<feature type="domain" description="Ig-like" evidence="7">
    <location>
        <begin position="874"/>
        <end position="953"/>
    </location>
</feature>
<dbReference type="InterPro" id="IPR001434">
    <property type="entry name" value="OmcB-like_DUF11"/>
</dbReference>
<dbReference type="SUPFAM" id="SSF103647">
    <property type="entry name" value="TSP type-3 repeat"/>
    <property type="match status" value="1"/>
</dbReference>
<dbReference type="Proteomes" id="UP000219559">
    <property type="component" value="Unassembled WGS sequence"/>
</dbReference>
<dbReference type="SUPFAM" id="SSF141072">
    <property type="entry name" value="CalX-like"/>
    <property type="match status" value="1"/>
</dbReference>
<dbReference type="InterPro" id="IPR028974">
    <property type="entry name" value="TSP_type-3_rpt"/>
</dbReference>
<gene>
    <name evidence="8" type="ORF">B7P33_13655</name>
</gene>
<keyword evidence="3" id="KW-0106">Calcium</keyword>
<proteinExistence type="predicted"/>
<dbReference type="GO" id="GO:0016020">
    <property type="term" value="C:membrane"/>
    <property type="evidence" value="ECO:0007669"/>
    <property type="project" value="InterPro"/>
</dbReference>
<dbReference type="InterPro" id="IPR026341">
    <property type="entry name" value="T9SS_type_B"/>
</dbReference>
<dbReference type="EMBL" id="NBWU01000005">
    <property type="protein sequence ID" value="PCE63267.1"/>
    <property type="molecule type" value="Genomic_DNA"/>
</dbReference>
<dbReference type="NCBIfam" id="TIGR04131">
    <property type="entry name" value="Bac_Flav_CTERM"/>
    <property type="match status" value="1"/>
</dbReference>
<accession>A0A2A4G3L5</accession>
<dbReference type="GO" id="GO:0007154">
    <property type="term" value="P:cell communication"/>
    <property type="evidence" value="ECO:0007669"/>
    <property type="project" value="InterPro"/>
</dbReference>
<feature type="domain" description="Ig-like" evidence="7">
    <location>
        <begin position="790"/>
        <end position="871"/>
    </location>
</feature>
<dbReference type="GO" id="GO:0005509">
    <property type="term" value="F:calcium ion binding"/>
    <property type="evidence" value="ECO:0007669"/>
    <property type="project" value="InterPro"/>
</dbReference>
<organism evidence="8 9">
    <name type="scientific">Sediminicola luteus</name>
    <dbReference type="NCBI Taxonomy" id="319238"/>
    <lineage>
        <taxon>Bacteria</taxon>
        <taxon>Pseudomonadati</taxon>
        <taxon>Bacteroidota</taxon>
        <taxon>Flavobacteriia</taxon>
        <taxon>Flavobacteriales</taxon>
        <taxon>Flavobacteriaceae</taxon>
        <taxon>Sediminicola</taxon>
    </lineage>
</organism>
<evidence type="ECO:0000256" key="3">
    <source>
        <dbReference type="ARBA" id="ARBA00022837"/>
    </source>
</evidence>
<feature type="domain" description="Ig-like" evidence="7">
    <location>
        <begin position="709"/>
        <end position="787"/>
    </location>
</feature>
<protein>
    <recommendedName>
        <fullName evidence="10">DUF11 domain-containing protein</fullName>
    </recommendedName>
</protein>
<dbReference type="OrthoDB" id="1236981at2"/>
<keyword evidence="1" id="KW-0732">Signal</keyword>
<feature type="region of interest" description="Disordered" evidence="4">
    <location>
        <begin position="1449"/>
        <end position="1477"/>
    </location>
</feature>
<dbReference type="Pfam" id="PF13585">
    <property type="entry name" value="CHU_C"/>
    <property type="match status" value="1"/>
</dbReference>
<dbReference type="Gene3D" id="2.60.40.2030">
    <property type="match status" value="1"/>
</dbReference>
<dbReference type="Pfam" id="PF03160">
    <property type="entry name" value="Calx-beta"/>
    <property type="match status" value="1"/>
</dbReference>
<evidence type="ECO:0000313" key="8">
    <source>
        <dbReference type="EMBL" id="PCE63267.1"/>
    </source>
</evidence>
<feature type="domain" description="Ig-like" evidence="7">
    <location>
        <begin position="961"/>
        <end position="1033"/>
    </location>
</feature>
<dbReference type="Gene3D" id="2.60.40.10">
    <property type="entry name" value="Immunoglobulins"/>
    <property type="match status" value="1"/>
</dbReference>
<feature type="domain" description="Ig-like" evidence="7">
    <location>
        <begin position="626"/>
        <end position="706"/>
    </location>
</feature>
<evidence type="ECO:0000256" key="2">
    <source>
        <dbReference type="ARBA" id="ARBA00022737"/>
    </source>
</evidence>
<keyword evidence="9" id="KW-1185">Reference proteome</keyword>
<evidence type="ECO:0000259" key="6">
    <source>
        <dbReference type="Pfam" id="PF03160"/>
    </source>
</evidence>
<dbReference type="InterPro" id="IPR003644">
    <property type="entry name" value="Calx_beta"/>
</dbReference>
<evidence type="ECO:0008006" key="10">
    <source>
        <dbReference type="Google" id="ProtNLM"/>
    </source>
</evidence>
<feature type="domain" description="Ig-like" evidence="7">
    <location>
        <begin position="1222"/>
        <end position="1295"/>
    </location>
</feature>
<reference evidence="8 9" key="1">
    <citation type="submission" date="2017-04" db="EMBL/GenBank/DDBJ databases">
        <title>A new member of the family Flavobacteriaceae isolated from ascidians.</title>
        <authorList>
            <person name="Chen L."/>
        </authorList>
    </citation>
    <scope>NUCLEOTIDE SEQUENCE [LARGE SCALE GENOMIC DNA]</scope>
    <source>
        <strain evidence="8 9">HQA918</strain>
    </source>
</reference>
<keyword evidence="2" id="KW-0677">Repeat</keyword>
<dbReference type="Pfam" id="PF01345">
    <property type="entry name" value="DUF11"/>
    <property type="match status" value="1"/>
</dbReference>
<feature type="domain" description="DUF11" evidence="5">
    <location>
        <begin position="1484"/>
        <end position="1599"/>
    </location>
</feature>
<dbReference type="InterPro" id="IPR038081">
    <property type="entry name" value="CalX-like_sf"/>
</dbReference>
<name>A0A2A4G3L5_9FLAO</name>
<sequence>MPPTYLLDCLAFQDYEMKIMVINTTVVRFDYIANLKYLGCFLLFFLGLTGVFGQTLTISDPSANEDDGPVTVNVTLDQIVPGGFEVEIITTDGTATTANNDYNSIALNGPSSVTLNFVGNLNEVQSFQVEPISDVVIEPDETFTVSVGDISVVGIDTTDTGVITIQNDDSCQGGTSAPTINGDPTVFCDVISKDLDDYVTGTDPVGSILTWSTNNDPLVTGAHLGNSTVTATGTYYGFYWDATNSCASPTVDVTLTQNNTPSAGVASNTTACNAGGTPTSIDLDDRLDGSQDVGVWSVTTDPSGSMTIGVGNVQDFSGLAAGDYVFTYTTTGAVAPCTNATSQVTITVSDCSPPCNAGSSAPTINGDPTVFCDAFNKNLDDYVTSATPGGSFLAWSTNPDPLVTLDHTSNTVSLPGTYYGFYYDAVNTCASPTVTITLIQNNTPSAGVATNTTACNAGGTPTSIDLDNQLDGSQDAGVWSVTTDPSGTMTIGVGNLQDFSGLAAGDYVFTYTTSGALAPCTSATSQVTVTVSDCTPPCNAGNTAPVVNGDSTVFCDAINKNLDDYVTSPTPGGSSLTWSTNPDPLITLDHTANTVTLAGTYYGFYYDAVNTCASPTVTVILTQNTTPTVDTTTPGSVCGSGTVQLEATASSGTASLTWFDQAVGGSSVGTGSPFTTPSINTTTTYYVEASEGGCTSARTAVVATVNTVPTVNTTTPGSVCGSGTVQLEATASSGTASLTWFDQAVGGSSVGTGNTLTTPSLNATTTYYVEVSENGCTSGRTAVVATVYAIPTITGFTTNSICGSGSITISATTSSGGATIQWFDALTGGTQLGVGANYTTPVINTTTTYFVQATENGCTTSNRTAVNVIVNEVPTVDSTTPDSVCGSGVATLQATASFGATLNWYDQAVGGVSLGSGTSFDTPNLTTTTTFYVEALRNSCESVRIPVLATVVPLPEIDDTNASDQCGPGTVQLQATSSSGSGNFMWYAQAVGGTAIATGSTFDTPQLNATTTYWVEVEENGCVSSRVAVDAVITDPPNAGAANNTVACSIPANGTSVIDLDGQLTGADAGTWTVGSGPGAVTINAQNEVDFNGATSGDYIFRYTVSGSGPCPDDFVEVTVTVTDCIGPCDLLQPPTLDATEPTLFCDTFTKDLNDYITSTAPANTELVWSVNDDPLVTDAHLENTVVTIPRNYYAFYYNETEGCAGPVLELEIVQITSPEIVTTTGDTRCGTGDVVLTASSNRGSINWYSSETGGTSLFTGPEFTAFNITETTVFYVEANVDNCTSERVPVTATVLIAPTAGTPSNGQACSTAELGNNTVDLDDLLAGADTGTWAVTTDPSGSMVIGADNIQDFTDLPSGDYVFTFTTNTAVAPCTDSSESVTVTVTDCLVDSDSDGLFDHIEANLGTDPNNNDSDADGILDGIEVGDDTNNPLDSDEDGIIDALDSNIADSDNDDVVDQEDPANDNPCLPNPRHPNCPQEPIDLEVLKEVDEVRPLVGAEVVFTVTVTNLETETTVETITLRDPISTAQGFEFIEATESTGVYDPVSGDWLIDALAAGENATLTVRVRILESGTYINRVEWIDSFPLDETTANNVAEVILDVRRRTEAVCGALFNQFSPDGNGVNDFLVVNCIENFPNNSLTIFDRYGNEVFAAQGYDNSWDGTGDNGELPKGTYFYILDLGEPLNTDGPNGTTIVGGLSKGWIQIIR</sequence>
<dbReference type="InterPro" id="IPR044023">
    <property type="entry name" value="Ig_7"/>
</dbReference>
<dbReference type="InterPro" id="IPR013783">
    <property type="entry name" value="Ig-like_fold"/>
</dbReference>
<comment type="caution">
    <text evidence="8">The sequence shown here is derived from an EMBL/GenBank/DDBJ whole genome shotgun (WGS) entry which is preliminary data.</text>
</comment>
<evidence type="ECO:0000256" key="4">
    <source>
        <dbReference type="SAM" id="MobiDB-lite"/>
    </source>
</evidence>
<evidence type="ECO:0000259" key="5">
    <source>
        <dbReference type="Pfam" id="PF01345"/>
    </source>
</evidence>
<dbReference type="Pfam" id="PF19081">
    <property type="entry name" value="Ig_7"/>
    <property type="match status" value="6"/>
</dbReference>
<evidence type="ECO:0000313" key="9">
    <source>
        <dbReference type="Proteomes" id="UP000219559"/>
    </source>
</evidence>
<feature type="compositionally biased region" description="Acidic residues" evidence="4">
    <location>
        <begin position="1452"/>
        <end position="1464"/>
    </location>
</feature>
<evidence type="ECO:0000259" key="7">
    <source>
        <dbReference type="Pfam" id="PF19081"/>
    </source>
</evidence>